<dbReference type="RefSeq" id="XP_040792923.1">
    <property type="nucleotide sequence ID" value="XM_040932403.1"/>
</dbReference>
<proteinExistence type="predicted"/>
<sequence length="363" mass="40803">MTFAKEMEIPLYSLPASECDKRLPNDTPVIRNIYEEEVNPFDLFAKASARSMSNEEASSDKAISPSTSSSVSRPSIGHSSMSRAAPPTVTAPIRQPLLTANTFPSHSYDPWSTVRASRALQADYASTHPAEYAPVDDRARTFRLQAPFIYTTKTSNMPCYQIQQEFNRIRKPSKLNIRRLLPSETRSCSVSAIHAARGPRIRYDEEGTMYSITSFEMHGKADSALCGSIQISSGKTLWGGQWTRIWHYTKPRRESTSDPDSDSGIQPQRRSYTHDDKTLLFAIKKGVWEDVDGTVIAREEKRWGYGDRLLSRRGSLSSGDGKILEMTDMGGNDESKRDLVVACWVMRIWTSEGIRWEGDVKGQ</sequence>
<evidence type="ECO:0000313" key="2">
    <source>
        <dbReference type="EMBL" id="KAF1850360.1"/>
    </source>
</evidence>
<keyword evidence="3" id="KW-1185">Reference proteome</keyword>
<feature type="region of interest" description="Disordered" evidence="1">
    <location>
        <begin position="250"/>
        <end position="270"/>
    </location>
</feature>
<feature type="compositionally biased region" description="Low complexity" evidence="1">
    <location>
        <begin position="64"/>
        <end position="75"/>
    </location>
</feature>
<dbReference type="EMBL" id="ML976614">
    <property type="protein sequence ID" value="KAF1850360.1"/>
    <property type="molecule type" value="Genomic_DNA"/>
</dbReference>
<reference evidence="2" key="1">
    <citation type="submission" date="2020-01" db="EMBL/GenBank/DDBJ databases">
        <authorList>
            <consortium name="DOE Joint Genome Institute"/>
            <person name="Haridas S."/>
            <person name="Albert R."/>
            <person name="Binder M."/>
            <person name="Bloem J."/>
            <person name="Labutti K."/>
            <person name="Salamov A."/>
            <person name="Andreopoulos B."/>
            <person name="Baker S.E."/>
            <person name="Barry K."/>
            <person name="Bills G."/>
            <person name="Bluhm B.H."/>
            <person name="Cannon C."/>
            <person name="Castanera R."/>
            <person name="Culley D.E."/>
            <person name="Daum C."/>
            <person name="Ezra D."/>
            <person name="Gonzalez J.B."/>
            <person name="Henrissat B."/>
            <person name="Kuo A."/>
            <person name="Liang C."/>
            <person name="Lipzen A."/>
            <person name="Lutzoni F."/>
            <person name="Magnuson J."/>
            <person name="Mondo S."/>
            <person name="Nolan M."/>
            <person name="Ohm R."/>
            <person name="Pangilinan J."/>
            <person name="Park H.-J."/>
            <person name="Ramirez L."/>
            <person name="Alfaro M."/>
            <person name="Sun H."/>
            <person name="Tritt A."/>
            <person name="Yoshinaga Y."/>
            <person name="Zwiers L.-H."/>
            <person name="Turgeon B.G."/>
            <person name="Goodwin S.B."/>
            <person name="Spatafora J.W."/>
            <person name="Crous P.W."/>
            <person name="Grigoriev I.V."/>
        </authorList>
    </citation>
    <scope>NUCLEOTIDE SEQUENCE</scope>
    <source>
        <strain evidence="2">CBS 394.84</strain>
    </source>
</reference>
<organism evidence="2 3">
    <name type="scientific">Cucurbitaria berberidis CBS 394.84</name>
    <dbReference type="NCBI Taxonomy" id="1168544"/>
    <lineage>
        <taxon>Eukaryota</taxon>
        <taxon>Fungi</taxon>
        <taxon>Dikarya</taxon>
        <taxon>Ascomycota</taxon>
        <taxon>Pezizomycotina</taxon>
        <taxon>Dothideomycetes</taxon>
        <taxon>Pleosporomycetidae</taxon>
        <taxon>Pleosporales</taxon>
        <taxon>Pleosporineae</taxon>
        <taxon>Cucurbitariaceae</taxon>
        <taxon>Cucurbitaria</taxon>
    </lineage>
</organism>
<evidence type="ECO:0000313" key="3">
    <source>
        <dbReference type="Proteomes" id="UP000800039"/>
    </source>
</evidence>
<dbReference type="GeneID" id="63849654"/>
<feature type="region of interest" description="Disordered" evidence="1">
    <location>
        <begin position="55"/>
        <end position="88"/>
    </location>
</feature>
<dbReference type="Proteomes" id="UP000800039">
    <property type="component" value="Unassembled WGS sequence"/>
</dbReference>
<accession>A0A9P4GS59</accession>
<name>A0A9P4GS59_9PLEO</name>
<dbReference type="AlphaFoldDB" id="A0A9P4GS59"/>
<evidence type="ECO:0000256" key="1">
    <source>
        <dbReference type="SAM" id="MobiDB-lite"/>
    </source>
</evidence>
<gene>
    <name evidence="2" type="ORF">K460DRAFT_361165</name>
</gene>
<protein>
    <submittedName>
        <fullName evidence="2">Uncharacterized protein</fullName>
    </submittedName>
</protein>
<comment type="caution">
    <text evidence="2">The sequence shown here is derived from an EMBL/GenBank/DDBJ whole genome shotgun (WGS) entry which is preliminary data.</text>
</comment>
<dbReference type="OrthoDB" id="3939315at2759"/>